<dbReference type="Pfam" id="PF01551">
    <property type="entry name" value="Peptidase_M23"/>
    <property type="match status" value="1"/>
</dbReference>
<proteinExistence type="predicted"/>
<dbReference type="AlphaFoldDB" id="A0A1M7RF97"/>
<organism evidence="3 4">
    <name type="scientific">Cryptosporangium aurantiacum</name>
    <dbReference type="NCBI Taxonomy" id="134849"/>
    <lineage>
        <taxon>Bacteria</taxon>
        <taxon>Bacillati</taxon>
        <taxon>Actinomycetota</taxon>
        <taxon>Actinomycetes</taxon>
        <taxon>Cryptosporangiales</taxon>
        <taxon>Cryptosporangiaceae</taxon>
        <taxon>Cryptosporangium</taxon>
    </lineage>
</organism>
<dbReference type="CDD" id="cd12797">
    <property type="entry name" value="M23_peptidase"/>
    <property type="match status" value="1"/>
</dbReference>
<dbReference type="Gene3D" id="2.70.70.10">
    <property type="entry name" value="Glucose Permease (Domain IIA)"/>
    <property type="match status" value="1"/>
</dbReference>
<dbReference type="InterPro" id="IPR011055">
    <property type="entry name" value="Dup_hybrid_motif"/>
</dbReference>
<dbReference type="SUPFAM" id="SSF51261">
    <property type="entry name" value="Duplicated hybrid motif"/>
    <property type="match status" value="1"/>
</dbReference>
<evidence type="ECO:0000259" key="2">
    <source>
        <dbReference type="Pfam" id="PF01551"/>
    </source>
</evidence>
<dbReference type="InterPro" id="IPR016047">
    <property type="entry name" value="M23ase_b-sheet_dom"/>
</dbReference>
<reference evidence="3 4" key="1">
    <citation type="submission" date="2016-11" db="EMBL/GenBank/DDBJ databases">
        <authorList>
            <person name="Jaros S."/>
            <person name="Januszkiewicz K."/>
            <person name="Wedrychowicz H."/>
        </authorList>
    </citation>
    <scope>NUCLEOTIDE SEQUENCE [LARGE SCALE GENOMIC DNA]</scope>
    <source>
        <strain evidence="3 4">DSM 46144</strain>
    </source>
</reference>
<feature type="domain" description="M23ase beta-sheet core" evidence="2">
    <location>
        <begin position="264"/>
        <end position="373"/>
    </location>
</feature>
<keyword evidence="4" id="KW-1185">Reference proteome</keyword>
<evidence type="ECO:0000313" key="3">
    <source>
        <dbReference type="EMBL" id="SHN44955.1"/>
    </source>
</evidence>
<name>A0A1M7RF97_9ACTN</name>
<dbReference type="PANTHER" id="PTHR21666:SF270">
    <property type="entry name" value="MUREIN HYDROLASE ACTIVATOR ENVC"/>
    <property type="match status" value="1"/>
</dbReference>
<sequence>MALDLRPDAADSPSETDERPGRVRKFIVIGIALLAVSALLCLGFTPMVFNSVVQSMRDSAENAQEGCGSLGFTVDDDVKIDGLAADQLQNATTIVGVGQKMKVPPRGWVIALATALQESLLHNYTVATDHDSVGLFQQRPSSGWGDAPVDANDRRTPVQRLTDPQYASAKFYEKLIRTPNWNARRLAEVAQQVQISAFPERYARWEAFATLLVNRITKGAANGIVATAGDPIQCAVPGQVTGAGWTVPALGDVGSGFRTPERPGHAGVDIISPRNTVIHAASAGIVVTSMCNASTDNCDVDGSPSIKGCGWYVEIAHTSGLTTRYCHMVSRPLVTVGQSVVAGQPLGRVGSSGNSSGPHLHFETRMNGDAVNPVPFMAARGAPLGTTDR</sequence>
<protein>
    <submittedName>
        <fullName evidence="3">Peptidase family M23</fullName>
    </submittedName>
</protein>
<keyword evidence="1" id="KW-0472">Membrane</keyword>
<dbReference type="Proteomes" id="UP000184440">
    <property type="component" value="Unassembled WGS sequence"/>
</dbReference>
<feature type="transmembrane region" description="Helical" evidence="1">
    <location>
        <begin position="26"/>
        <end position="49"/>
    </location>
</feature>
<dbReference type="PANTHER" id="PTHR21666">
    <property type="entry name" value="PEPTIDASE-RELATED"/>
    <property type="match status" value="1"/>
</dbReference>
<accession>A0A1M7RF97</accession>
<dbReference type="GO" id="GO:0004222">
    <property type="term" value="F:metalloendopeptidase activity"/>
    <property type="evidence" value="ECO:0007669"/>
    <property type="project" value="TreeGrafter"/>
</dbReference>
<gene>
    <name evidence="3" type="ORF">SAMN05443668_11132</name>
</gene>
<keyword evidence="1" id="KW-0812">Transmembrane</keyword>
<dbReference type="STRING" id="134849.SAMN05443668_11132"/>
<dbReference type="EMBL" id="FRCS01000011">
    <property type="protein sequence ID" value="SHN44955.1"/>
    <property type="molecule type" value="Genomic_DNA"/>
</dbReference>
<evidence type="ECO:0000256" key="1">
    <source>
        <dbReference type="SAM" id="Phobius"/>
    </source>
</evidence>
<dbReference type="InterPro" id="IPR050570">
    <property type="entry name" value="Cell_wall_metabolism_enzyme"/>
</dbReference>
<dbReference type="RefSeq" id="WP_084741900.1">
    <property type="nucleotide sequence ID" value="NZ_FRCS01000011.1"/>
</dbReference>
<evidence type="ECO:0000313" key="4">
    <source>
        <dbReference type="Proteomes" id="UP000184440"/>
    </source>
</evidence>
<keyword evidence="1" id="KW-1133">Transmembrane helix</keyword>